<comment type="pathway">
    <text evidence="2">Secondary metabolite biosynthesis.</text>
</comment>
<keyword evidence="8 10" id="KW-0503">Monooxygenase</keyword>
<evidence type="ECO:0000256" key="2">
    <source>
        <dbReference type="ARBA" id="ARBA00005179"/>
    </source>
</evidence>
<dbReference type="Pfam" id="PF00067">
    <property type="entry name" value="p450"/>
    <property type="match status" value="2"/>
</dbReference>
<keyword evidence="5 9" id="KW-0479">Metal-binding</keyword>
<evidence type="ECO:0000256" key="10">
    <source>
        <dbReference type="RuleBase" id="RU000461"/>
    </source>
</evidence>
<evidence type="ECO:0000256" key="4">
    <source>
        <dbReference type="ARBA" id="ARBA00022617"/>
    </source>
</evidence>
<keyword evidence="12" id="KW-1185">Reference proteome</keyword>
<evidence type="ECO:0000256" key="8">
    <source>
        <dbReference type="ARBA" id="ARBA00023033"/>
    </source>
</evidence>
<comment type="cofactor">
    <cofactor evidence="1 9">
        <name>heme</name>
        <dbReference type="ChEBI" id="CHEBI:30413"/>
    </cofactor>
</comment>
<accession>A0A0K6FY80</accession>
<evidence type="ECO:0000313" key="12">
    <source>
        <dbReference type="Proteomes" id="UP000044841"/>
    </source>
</evidence>
<comment type="similarity">
    <text evidence="3 10">Belongs to the cytochrome P450 family.</text>
</comment>
<dbReference type="GO" id="GO:0020037">
    <property type="term" value="F:heme binding"/>
    <property type="evidence" value="ECO:0007669"/>
    <property type="project" value="InterPro"/>
</dbReference>
<keyword evidence="6 10" id="KW-0560">Oxidoreductase</keyword>
<dbReference type="InterPro" id="IPR017972">
    <property type="entry name" value="Cyt_P450_CS"/>
</dbReference>
<dbReference type="PRINTS" id="PR00463">
    <property type="entry name" value="EP450I"/>
</dbReference>
<keyword evidence="4 9" id="KW-0349">Heme</keyword>
<dbReference type="InterPro" id="IPR036396">
    <property type="entry name" value="Cyt_P450_sf"/>
</dbReference>
<evidence type="ECO:0000313" key="11">
    <source>
        <dbReference type="EMBL" id="CUA71221.1"/>
    </source>
</evidence>
<proteinExistence type="inferred from homology"/>
<dbReference type="PANTHER" id="PTHR24305:SF166">
    <property type="entry name" value="CYTOCHROME P450 12A4, MITOCHONDRIAL-RELATED"/>
    <property type="match status" value="1"/>
</dbReference>
<dbReference type="InterPro" id="IPR001128">
    <property type="entry name" value="Cyt_P450"/>
</dbReference>
<dbReference type="GO" id="GO:0004497">
    <property type="term" value="F:monooxygenase activity"/>
    <property type="evidence" value="ECO:0007669"/>
    <property type="project" value="UniProtKB-KW"/>
</dbReference>
<dbReference type="Gene3D" id="1.10.630.10">
    <property type="entry name" value="Cytochrome P450"/>
    <property type="match status" value="2"/>
</dbReference>
<evidence type="ECO:0000256" key="6">
    <source>
        <dbReference type="ARBA" id="ARBA00023002"/>
    </source>
</evidence>
<gene>
    <name evidence="11" type="ORF">RSOLAG22IIIB_04525</name>
</gene>
<dbReference type="GO" id="GO:0016705">
    <property type="term" value="F:oxidoreductase activity, acting on paired donors, with incorporation or reduction of molecular oxygen"/>
    <property type="evidence" value="ECO:0007669"/>
    <property type="project" value="InterPro"/>
</dbReference>
<dbReference type="AlphaFoldDB" id="A0A0K6FY80"/>
<dbReference type="SUPFAM" id="SSF48264">
    <property type="entry name" value="Cytochrome P450"/>
    <property type="match status" value="1"/>
</dbReference>
<reference evidence="11 12" key="1">
    <citation type="submission" date="2015-07" db="EMBL/GenBank/DDBJ databases">
        <authorList>
            <person name="Noorani M."/>
        </authorList>
    </citation>
    <scope>NUCLEOTIDE SEQUENCE [LARGE SCALE GENOMIC DNA]</scope>
    <source>
        <strain evidence="11">BBA 69670</strain>
    </source>
</reference>
<protein>
    <submittedName>
        <fullName evidence="11">Cytochrome P450-DIT2</fullName>
    </submittedName>
</protein>
<feature type="binding site" description="axial binding residue" evidence="9">
    <location>
        <position position="441"/>
    </location>
    <ligand>
        <name>heme</name>
        <dbReference type="ChEBI" id="CHEBI:30413"/>
    </ligand>
    <ligandPart>
        <name>Fe</name>
        <dbReference type="ChEBI" id="CHEBI:18248"/>
    </ligandPart>
</feature>
<dbReference type="Proteomes" id="UP000044841">
    <property type="component" value="Unassembled WGS sequence"/>
</dbReference>
<sequence>MSETPFSLDHNQAQLLLSRITELLHNYPLESSVALTATSLGAYTFKHLITPSQYPNIDGPPSSSFAFGNLYDIYSGQAVAFHDGLQDKYGSVSKVKGMFGKESLFVSDPRFLHEVLVKGVDITFHHPNFVYDITRISFGPGLLSSTGELHKAQRKMLNPVFTAKHMKSLIPIFDKIAQTMKGSIIKEIGTMPGKEVDMLQWCGAAALELIGQAGLGHTFGVLEGVDSDYSRAVKEYLPALFKVMPLKAFFPLFHNLKPTALQRKLADWAPMPYVRKMKEVVDVQDQQVLQAQKILEQKKKNLNNGPATAGEESHDIMSILLKANMEAEEKDRLPEDQLLGQMNTLIFAGHETTRQVLKLDSWAYPVKGKNGEEVREIRVRKGTTIHVSLKEANRSEETWGQDADVFRPERWLEQLPASVSDAKTSGVYSSMMTFSAGPRACIGFKFSLLELKIILSMLVKSFKFEPGHTPTVWLMGATMVPYVAGTKDLLEEGKHPTLPLKVSIL</sequence>
<evidence type="ECO:0000256" key="3">
    <source>
        <dbReference type="ARBA" id="ARBA00010617"/>
    </source>
</evidence>
<keyword evidence="7 9" id="KW-0408">Iron</keyword>
<evidence type="ECO:0000256" key="1">
    <source>
        <dbReference type="ARBA" id="ARBA00001971"/>
    </source>
</evidence>
<dbReference type="PROSITE" id="PS00086">
    <property type="entry name" value="CYTOCHROME_P450"/>
    <property type="match status" value="1"/>
</dbReference>
<name>A0A0K6FY80_9AGAM</name>
<dbReference type="GO" id="GO:0005506">
    <property type="term" value="F:iron ion binding"/>
    <property type="evidence" value="ECO:0007669"/>
    <property type="project" value="InterPro"/>
</dbReference>
<evidence type="ECO:0000256" key="9">
    <source>
        <dbReference type="PIRSR" id="PIRSR602401-1"/>
    </source>
</evidence>
<dbReference type="InterPro" id="IPR002401">
    <property type="entry name" value="Cyt_P450_E_grp-I"/>
</dbReference>
<dbReference type="EMBL" id="CYGV01001223">
    <property type="protein sequence ID" value="CUA71221.1"/>
    <property type="molecule type" value="Genomic_DNA"/>
</dbReference>
<evidence type="ECO:0000256" key="5">
    <source>
        <dbReference type="ARBA" id="ARBA00022723"/>
    </source>
</evidence>
<evidence type="ECO:0000256" key="7">
    <source>
        <dbReference type="ARBA" id="ARBA00023004"/>
    </source>
</evidence>
<organism evidence="11 12">
    <name type="scientific">Rhizoctonia solani</name>
    <dbReference type="NCBI Taxonomy" id="456999"/>
    <lineage>
        <taxon>Eukaryota</taxon>
        <taxon>Fungi</taxon>
        <taxon>Dikarya</taxon>
        <taxon>Basidiomycota</taxon>
        <taxon>Agaricomycotina</taxon>
        <taxon>Agaricomycetes</taxon>
        <taxon>Cantharellales</taxon>
        <taxon>Ceratobasidiaceae</taxon>
        <taxon>Rhizoctonia</taxon>
    </lineage>
</organism>
<dbReference type="InterPro" id="IPR050121">
    <property type="entry name" value="Cytochrome_P450_monoxygenase"/>
</dbReference>
<dbReference type="PANTHER" id="PTHR24305">
    <property type="entry name" value="CYTOCHROME P450"/>
    <property type="match status" value="1"/>
</dbReference>